<protein>
    <submittedName>
        <fullName evidence="3">PilZ domain-containing protein</fullName>
    </submittedName>
</protein>
<dbReference type="EMBL" id="JAPDOB010000002">
    <property type="protein sequence ID" value="MCW3798752.1"/>
    <property type="molecule type" value="Genomic_DNA"/>
</dbReference>
<organism evidence="3 4">
    <name type="scientific">Sphingomonas arvum</name>
    <dbReference type="NCBI Taxonomy" id="2992113"/>
    <lineage>
        <taxon>Bacteria</taxon>
        <taxon>Pseudomonadati</taxon>
        <taxon>Pseudomonadota</taxon>
        <taxon>Alphaproteobacteria</taxon>
        <taxon>Sphingomonadales</taxon>
        <taxon>Sphingomonadaceae</taxon>
        <taxon>Sphingomonas</taxon>
    </lineage>
</organism>
<comment type="caution">
    <text evidence="3">The sequence shown here is derived from an EMBL/GenBank/DDBJ whole genome shotgun (WGS) entry which is preliminary data.</text>
</comment>
<feature type="region of interest" description="Disordered" evidence="1">
    <location>
        <begin position="1"/>
        <end position="37"/>
    </location>
</feature>
<feature type="domain" description="PilZ" evidence="2">
    <location>
        <begin position="185"/>
        <end position="260"/>
    </location>
</feature>
<dbReference type="Gene3D" id="2.40.10.220">
    <property type="entry name" value="predicted glycosyltransferase like domains"/>
    <property type="match status" value="2"/>
</dbReference>
<accession>A0ABT3JI41</accession>
<dbReference type="SUPFAM" id="SSF141371">
    <property type="entry name" value="PilZ domain-like"/>
    <property type="match status" value="2"/>
</dbReference>
<dbReference type="RefSeq" id="WP_264883766.1">
    <property type="nucleotide sequence ID" value="NZ_JAPDOB010000002.1"/>
</dbReference>
<dbReference type="Pfam" id="PF07238">
    <property type="entry name" value="PilZ"/>
    <property type="match status" value="2"/>
</dbReference>
<feature type="domain" description="PilZ" evidence="2">
    <location>
        <begin position="59"/>
        <end position="139"/>
    </location>
</feature>
<evidence type="ECO:0000313" key="3">
    <source>
        <dbReference type="EMBL" id="MCW3798752.1"/>
    </source>
</evidence>
<proteinExistence type="predicted"/>
<evidence type="ECO:0000256" key="1">
    <source>
        <dbReference type="SAM" id="MobiDB-lite"/>
    </source>
</evidence>
<gene>
    <name evidence="3" type="ORF">OMW55_13130</name>
</gene>
<dbReference type="InterPro" id="IPR009875">
    <property type="entry name" value="PilZ_domain"/>
</dbReference>
<evidence type="ECO:0000259" key="2">
    <source>
        <dbReference type="Pfam" id="PF07238"/>
    </source>
</evidence>
<dbReference type="Proteomes" id="UP001526246">
    <property type="component" value="Unassembled WGS sequence"/>
</dbReference>
<name>A0ABT3JI41_9SPHN</name>
<evidence type="ECO:0000313" key="4">
    <source>
        <dbReference type="Proteomes" id="UP001526246"/>
    </source>
</evidence>
<sequence>MNDFRSRVLGGTTPANAGLLKAKTPRQPTTPQCGEESLERVAVPRAASRIANHRFADRHRLGSEAPVTARHGRGKYQVKLVNLSGGGAMIDGAFKPELWDRVDLDLAGSDRSGRVECAVRWIRGSRMGLEFAHETRIEADDDTRAALLREVLSRSFADVVEDTIAQAESTVEALEAELTSAPQSRRREPRHPLIWSGEVLFQHDRHPVRLRNISSTGALVESGTSFPVGAELYLDIDQAEALFAVVSWAHGDQYGLAFRQPFNLSRLAAVKPQVAPSRWAKPDYLRDEGSDNSPWAAEWGRLTLKELNKTLRR</sequence>
<reference evidence="3 4" key="1">
    <citation type="submission" date="2022-10" db="EMBL/GenBank/DDBJ databases">
        <title>Sphingomonas sp.</title>
        <authorList>
            <person name="Jin C."/>
        </authorList>
    </citation>
    <scope>NUCLEOTIDE SEQUENCE [LARGE SCALE GENOMIC DNA]</scope>
    <source>
        <strain evidence="3 4">BN140010</strain>
    </source>
</reference>
<keyword evidence="4" id="KW-1185">Reference proteome</keyword>